<dbReference type="Gene3D" id="2.40.30.170">
    <property type="match status" value="1"/>
</dbReference>
<dbReference type="OrthoDB" id="8439633at2"/>
<dbReference type="Proteomes" id="UP000076925">
    <property type="component" value="Unassembled WGS sequence"/>
</dbReference>
<sequence>MTPVLTQLDNLKVLHSTDLEWIAQIGVLGQVVNPGTRLGTLQTQASGTPQLTGIAYFDVKDGKRIKPGMQIQITPDTVKRERFGGIVATVKSVSAYPVMSTRAAAKVGNAELADTLTSKTAKVEVSAELVPEKGNMSGYKWSSSKGPSMKLTPGTTTAVRVKVEEQAPITFLLPFLREWTSVMRG</sequence>
<dbReference type="EMBL" id="ANNX02000031">
    <property type="protein sequence ID" value="KYC39848.1"/>
    <property type="molecule type" value="Genomic_DNA"/>
</dbReference>
<dbReference type="STRING" id="128403.WA1_28170"/>
<comment type="caution">
    <text evidence="1">The sequence shown here is derived from an EMBL/GenBank/DDBJ whole genome shotgun (WGS) entry which is preliminary data.</text>
</comment>
<protein>
    <submittedName>
        <fullName evidence="1">Uncharacterized protein</fullName>
    </submittedName>
</protein>
<accession>A0A139X582</accession>
<dbReference type="NCBIfam" id="TIGR03794">
    <property type="entry name" value="NHLM_micro_HlyD"/>
    <property type="match status" value="1"/>
</dbReference>
<dbReference type="RefSeq" id="WP_017745739.1">
    <property type="nucleotide sequence ID" value="NZ_KQ976354.1"/>
</dbReference>
<dbReference type="InterPro" id="IPR022275">
    <property type="entry name" value="NHPM_bacteriocin_SS_HylD"/>
</dbReference>
<keyword evidence="2" id="KW-1185">Reference proteome</keyword>
<evidence type="ECO:0000313" key="2">
    <source>
        <dbReference type="Proteomes" id="UP000076925"/>
    </source>
</evidence>
<evidence type="ECO:0000313" key="1">
    <source>
        <dbReference type="EMBL" id="KYC39848.1"/>
    </source>
</evidence>
<proteinExistence type="predicted"/>
<reference evidence="1 2" key="1">
    <citation type="journal article" date="2013" name="Genome Biol. Evol.">
        <title>Genomes of Stigonematalean cyanobacteria (subsection V) and the evolution of oxygenic photosynthesis from prokaryotes to plastids.</title>
        <authorList>
            <person name="Dagan T."/>
            <person name="Roettger M."/>
            <person name="Stucken K."/>
            <person name="Landan G."/>
            <person name="Koch R."/>
            <person name="Major P."/>
            <person name="Gould S.B."/>
            <person name="Goremykin V.V."/>
            <person name="Rippka R."/>
            <person name="Tandeau de Marsac N."/>
            <person name="Gugger M."/>
            <person name="Lockhart P.J."/>
            <person name="Allen J.F."/>
            <person name="Brune I."/>
            <person name="Maus I."/>
            <person name="Puhler A."/>
            <person name="Martin W.F."/>
        </authorList>
    </citation>
    <scope>NUCLEOTIDE SEQUENCE [LARGE SCALE GENOMIC DNA]</scope>
    <source>
        <strain evidence="1 2">PCC 7110</strain>
    </source>
</reference>
<name>A0A139X582_9CYAN</name>
<gene>
    <name evidence="1" type="ORF">WA1_28170</name>
</gene>
<dbReference type="AlphaFoldDB" id="A0A139X582"/>
<organism evidence="1 2">
    <name type="scientific">Scytonema hofmannii PCC 7110</name>
    <dbReference type="NCBI Taxonomy" id="128403"/>
    <lineage>
        <taxon>Bacteria</taxon>
        <taxon>Bacillati</taxon>
        <taxon>Cyanobacteriota</taxon>
        <taxon>Cyanophyceae</taxon>
        <taxon>Nostocales</taxon>
        <taxon>Scytonemataceae</taxon>
        <taxon>Scytonema</taxon>
    </lineage>
</organism>